<reference evidence="1 2" key="1">
    <citation type="submission" date="2020-07" db="EMBL/GenBank/DDBJ databases">
        <title>Sequencing the genomes of 1000 actinobacteria strains.</title>
        <authorList>
            <person name="Klenk H.-P."/>
        </authorList>
    </citation>
    <scope>NUCLEOTIDE SEQUENCE [LARGE SCALE GENOMIC DNA]</scope>
    <source>
        <strain evidence="1 2">DSM 23871</strain>
    </source>
</reference>
<evidence type="ECO:0000313" key="2">
    <source>
        <dbReference type="Proteomes" id="UP000589620"/>
    </source>
</evidence>
<name>A0A852SYS9_9MICO</name>
<accession>A0A852SYS9</accession>
<gene>
    <name evidence="1" type="ORF">BJ963_001818</name>
</gene>
<dbReference type="RefSeq" id="WP_179456129.1">
    <property type="nucleotide sequence ID" value="NZ_BAAAPX010000001.1"/>
</dbReference>
<proteinExistence type="predicted"/>
<comment type="caution">
    <text evidence="1">The sequence shown here is derived from an EMBL/GenBank/DDBJ whole genome shotgun (WGS) entry which is preliminary data.</text>
</comment>
<dbReference type="EMBL" id="JACCBJ010000001">
    <property type="protein sequence ID" value="NYD74299.1"/>
    <property type="molecule type" value="Genomic_DNA"/>
</dbReference>
<sequence>MASFGLELMASELRADLPSARIDWGMAADLGEWSVIESRHIFYRKRVGFLLAWGEFRDCNSGLLLVDGVRRTTVSRQTSHDVFNWELGGMDVAVDEAQLHLTLTAMNPRNGRIELWADALQLLLGSTPTDEIPDLSLGLASVQQAVPTWHTAFTARYADNVSVDAQGRLSLP</sequence>
<organism evidence="1 2">
    <name type="scientific">Leifsonia soli</name>
    <dbReference type="NCBI Taxonomy" id="582665"/>
    <lineage>
        <taxon>Bacteria</taxon>
        <taxon>Bacillati</taxon>
        <taxon>Actinomycetota</taxon>
        <taxon>Actinomycetes</taxon>
        <taxon>Micrococcales</taxon>
        <taxon>Microbacteriaceae</taxon>
        <taxon>Leifsonia</taxon>
    </lineage>
</organism>
<evidence type="ECO:0000313" key="1">
    <source>
        <dbReference type="EMBL" id="NYD74299.1"/>
    </source>
</evidence>
<protein>
    <submittedName>
        <fullName evidence="1">Uncharacterized protein</fullName>
    </submittedName>
</protein>
<dbReference type="Proteomes" id="UP000589620">
    <property type="component" value="Unassembled WGS sequence"/>
</dbReference>
<keyword evidence="2" id="KW-1185">Reference proteome</keyword>
<dbReference type="AlphaFoldDB" id="A0A852SYS9"/>